<protein>
    <recommendedName>
        <fullName evidence="1">LYC1 C-terminal domain-containing protein</fullName>
    </recommendedName>
</protein>
<dbReference type="PANTHER" id="PTHR34815:SF4">
    <property type="entry name" value="N-ACETYLTRANSFERASE DOMAIN-CONTAINING PROTEIN"/>
    <property type="match status" value="1"/>
</dbReference>
<dbReference type="InterPro" id="IPR016181">
    <property type="entry name" value="Acyl_CoA_acyltransferase"/>
</dbReference>
<dbReference type="EMBL" id="JAANBB010000279">
    <property type="protein sequence ID" value="KAF7544903.1"/>
    <property type="molecule type" value="Genomic_DNA"/>
</dbReference>
<evidence type="ECO:0000313" key="2">
    <source>
        <dbReference type="EMBL" id="KAF7544903.1"/>
    </source>
</evidence>
<dbReference type="AlphaFoldDB" id="A0A9P5LC18"/>
<sequence>MARVITEMLVFERAHDGQITKHFENICQAWGGPLSQAAFLDIQEKLADAEASVGHMSHWILRMPEEPLALIASCTTYTRDAIATTGKGTRNSKAVIVSNVFTLPEHRMRGMAKLLLTKLLDHMDQGKLGDAEFSVVYGDVYTDLFEGLGWKPLPATQLRITLGQMKKLQERKGVTGAKFLGYKDVCELSDADINSSKLRLSGHRDRKAHVQILPTKPLKCWHLMRSKLFGQHLSRDKLSNQRHGASSHVGQPAWTWWVHDYGARRLCIARMFVARRKGMEDVVRPLLEAAVVEASLSGLREVVIWEPGEQIVQAAAMLPKVYGQGVSVSQGERSEMVPCMRWKGGEDRDVVLEERELYGWS</sequence>
<dbReference type="InterPro" id="IPR055100">
    <property type="entry name" value="GNAT_LYC1-like"/>
</dbReference>
<dbReference type="PANTHER" id="PTHR34815">
    <property type="entry name" value="LYSINE ACETYLTRANSFERASE"/>
    <property type="match status" value="1"/>
</dbReference>
<proteinExistence type="predicted"/>
<feature type="domain" description="LYC1 C-terminal" evidence="1">
    <location>
        <begin position="175"/>
        <end position="360"/>
    </location>
</feature>
<keyword evidence="3" id="KW-1185">Reference proteome</keyword>
<evidence type="ECO:0000313" key="3">
    <source>
        <dbReference type="Proteomes" id="UP000722485"/>
    </source>
</evidence>
<accession>A0A9P5LC18</accession>
<dbReference type="Gene3D" id="3.40.630.30">
    <property type="match status" value="1"/>
</dbReference>
<dbReference type="Proteomes" id="UP000722485">
    <property type="component" value="Unassembled WGS sequence"/>
</dbReference>
<dbReference type="Pfam" id="PF22998">
    <property type="entry name" value="GNAT_LYC1-like"/>
    <property type="match status" value="1"/>
</dbReference>
<dbReference type="SUPFAM" id="SSF55729">
    <property type="entry name" value="Acyl-CoA N-acyltransferases (Nat)"/>
    <property type="match status" value="1"/>
</dbReference>
<name>A0A9P5LC18_9HYPO</name>
<evidence type="ECO:0000259" key="1">
    <source>
        <dbReference type="Pfam" id="PF22998"/>
    </source>
</evidence>
<dbReference type="InterPro" id="IPR053013">
    <property type="entry name" value="LAT"/>
</dbReference>
<comment type="caution">
    <text evidence="2">The sequence shown here is derived from an EMBL/GenBank/DDBJ whole genome shotgun (WGS) entry which is preliminary data.</text>
</comment>
<organism evidence="2 3">
    <name type="scientific">Cylindrodendrum hubeiense</name>
    <dbReference type="NCBI Taxonomy" id="595255"/>
    <lineage>
        <taxon>Eukaryota</taxon>
        <taxon>Fungi</taxon>
        <taxon>Dikarya</taxon>
        <taxon>Ascomycota</taxon>
        <taxon>Pezizomycotina</taxon>
        <taxon>Sordariomycetes</taxon>
        <taxon>Hypocreomycetidae</taxon>
        <taxon>Hypocreales</taxon>
        <taxon>Nectriaceae</taxon>
        <taxon>Cylindrodendrum</taxon>
    </lineage>
</organism>
<gene>
    <name evidence="2" type="ORF">G7Z17_g9586</name>
</gene>
<dbReference type="OrthoDB" id="2020070at2759"/>
<reference evidence="2" key="1">
    <citation type="submission" date="2020-03" db="EMBL/GenBank/DDBJ databases">
        <title>Draft Genome Sequence of Cylindrodendrum hubeiense.</title>
        <authorList>
            <person name="Buettner E."/>
            <person name="Kellner H."/>
        </authorList>
    </citation>
    <scope>NUCLEOTIDE SEQUENCE</scope>
    <source>
        <strain evidence="2">IHI 201604</strain>
    </source>
</reference>